<feature type="coiled-coil region" evidence="1">
    <location>
        <begin position="82"/>
        <end position="233"/>
    </location>
</feature>
<feature type="coiled-coil region" evidence="1">
    <location>
        <begin position="4"/>
        <end position="38"/>
    </location>
</feature>
<keyword evidence="1" id="KW-0175">Coiled coil</keyword>
<organism evidence="2 3">
    <name type="scientific">Cerrena zonata</name>
    <dbReference type="NCBI Taxonomy" id="2478898"/>
    <lineage>
        <taxon>Eukaryota</taxon>
        <taxon>Fungi</taxon>
        <taxon>Dikarya</taxon>
        <taxon>Basidiomycota</taxon>
        <taxon>Agaricomycotina</taxon>
        <taxon>Agaricomycetes</taxon>
        <taxon>Polyporales</taxon>
        <taxon>Cerrenaceae</taxon>
        <taxon>Cerrena</taxon>
    </lineage>
</organism>
<feature type="coiled-coil region" evidence="1">
    <location>
        <begin position="430"/>
        <end position="457"/>
    </location>
</feature>
<reference evidence="2 3" key="1">
    <citation type="submission" date="2022-09" db="EMBL/GenBank/DDBJ databases">
        <authorList>
            <person name="Palmer J.M."/>
        </authorList>
    </citation>
    <scope>NUCLEOTIDE SEQUENCE [LARGE SCALE GENOMIC DNA]</scope>
    <source>
        <strain evidence="2 3">DSM 7382</strain>
    </source>
</reference>
<accession>A0AAW0FWM8</accession>
<evidence type="ECO:0000256" key="1">
    <source>
        <dbReference type="SAM" id="Coils"/>
    </source>
</evidence>
<proteinExistence type="predicted"/>
<dbReference type="EMBL" id="JASBNA010000044">
    <property type="protein sequence ID" value="KAK7681085.1"/>
    <property type="molecule type" value="Genomic_DNA"/>
</dbReference>
<evidence type="ECO:0000313" key="2">
    <source>
        <dbReference type="EMBL" id="KAK7681085.1"/>
    </source>
</evidence>
<gene>
    <name evidence="2" type="ORF">QCA50_015923</name>
</gene>
<comment type="caution">
    <text evidence="2">The sequence shown here is derived from an EMBL/GenBank/DDBJ whole genome shotgun (WGS) entry which is preliminary data.</text>
</comment>
<dbReference type="AlphaFoldDB" id="A0AAW0FWM8"/>
<feature type="coiled-coil region" evidence="1">
    <location>
        <begin position="370"/>
        <end position="397"/>
    </location>
</feature>
<name>A0AAW0FWM8_9APHY</name>
<protein>
    <submittedName>
        <fullName evidence="2">Uncharacterized protein</fullName>
    </submittedName>
</protein>
<evidence type="ECO:0000313" key="3">
    <source>
        <dbReference type="Proteomes" id="UP001385951"/>
    </source>
</evidence>
<dbReference type="Proteomes" id="UP001385951">
    <property type="component" value="Unassembled WGS sequence"/>
</dbReference>
<sequence length="461" mass="54225">MHLLSSLQEEFDAKNYEVSQLQEDIKKETAESNILRKNQRAIQEKFNHLCQLLDKDKSSRMNAYGDEVDKLREENIHLTKINKTMDAKFDEYERIIDQLEKEVNEFKEYSTRRESIENTSVKADFHEDVYLLHKEFNALQNEFNSLTADHRKLQDDSSKTISALTNQLSAKQNESQNLRANVMVNDKLKEELDLSVEKQRILKAEKIRLAYKIESLTEEKSKLQNTVQSLTDKVTTLTVADTDNEKTSNEANDRFIKMVNILEYQFDALILFDVYEFQKLLKSFNKIADDSSLKEPKKKIENLSRKINKSSQSKQNGENSFWSSSEIGLIRDYHKSIFEYFARAVDIIVNDHVKLLLRENDAKSKSDTYIQKLHERIDQLNVINDNLSKQIDNYDSKDDTSEYGTLNNTMTSPRSKMRIEELSNRWKAEREARVYESKEAKRRLKELEDENARLREQVDRK</sequence>
<keyword evidence="3" id="KW-1185">Reference proteome</keyword>